<feature type="transmembrane region" description="Helical" evidence="2">
    <location>
        <begin position="164"/>
        <end position="186"/>
    </location>
</feature>
<feature type="transmembrane region" description="Helical" evidence="2">
    <location>
        <begin position="412"/>
        <end position="436"/>
    </location>
</feature>
<gene>
    <name evidence="3" type="ordered locus">BH0584</name>
</gene>
<feature type="transmembrane region" description="Helical" evidence="2">
    <location>
        <begin position="54"/>
        <end position="73"/>
    </location>
</feature>
<dbReference type="GeneID" id="71843403"/>
<feature type="transmembrane region" description="Helical" evidence="2">
    <location>
        <begin position="278"/>
        <end position="299"/>
    </location>
</feature>
<sequence>MYSLSKFKKSSVYQDILNIAIPTTIEFFLFNVVAFTDNIMVSYLGDYPVVGVSLANKFFELFSTIAFAVMGAYNILATRQYAQGNIAGFKNTFFISILILLFFSFLFIVISLFYSYFFLGLLSDDLLAISYGVSYLNIAVYSFIFAVVKGIIANSLKVVKITKIQIATSVISVILNVVFNYLFIFVLNMGVVGAAIATTLVRLIELIFYLIYTVFNTNSHFYLKLENLKINPVIFSELIKVFVPIFLNDFIWYLGYFGLIAIFSRIDTAKYAAYSITFSIYFIGFNIIHAFCFAVNIVMGHEMNNDKEEIMSVAIYLSKIGFVLAVLTSFIMFALSFIAPHIFYKLEYADLMGVMLRYYSISVFFTSLAFQYLFGFFRAGASPNFGAIMEGSVTFIYTIPIAYFLAKYTQTPFELIVFIPTLEDVIKLGISLPYFYSTKWIKSIKTG</sequence>
<keyword evidence="2" id="KW-1133">Transmembrane helix</keyword>
<dbReference type="KEGG" id="bhr:BH0584"/>
<feature type="transmembrane region" description="Helical" evidence="2">
    <location>
        <begin position="250"/>
        <end position="266"/>
    </location>
</feature>
<feature type="transmembrane region" description="Helical" evidence="2">
    <location>
        <begin position="356"/>
        <end position="375"/>
    </location>
</feature>
<reference evidence="4" key="1">
    <citation type="submission" date="2004-12" db="EMBL/GenBank/DDBJ databases">
        <title>The genome sequence of Borrelia hermsii and Borrelia turicatae: comparative analysis of two agents of endemic N. America relapsing fever.</title>
        <authorList>
            <person name="Porcella S.F."/>
            <person name="Raffel S.J."/>
            <person name="Schrumpf M.E."/>
            <person name="Montgomery B."/>
            <person name="Smith T."/>
            <person name="Schwan T.G."/>
        </authorList>
    </citation>
    <scope>NUCLEOTIDE SEQUENCE [LARGE SCALE GENOMIC DNA]</scope>
    <source>
        <strain evidence="4">HS1 / DAH</strain>
    </source>
</reference>
<keyword evidence="2" id="KW-0812">Transmembrane</keyword>
<dbReference type="EMBL" id="CP000048">
    <property type="protein sequence ID" value="AAX17089.1"/>
    <property type="molecule type" value="Genomic_DNA"/>
</dbReference>
<dbReference type="GO" id="GO:0042910">
    <property type="term" value="F:xenobiotic transmembrane transporter activity"/>
    <property type="evidence" value="ECO:0007669"/>
    <property type="project" value="InterPro"/>
</dbReference>
<dbReference type="Pfam" id="PF01554">
    <property type="entry name" value="MatE"/>
    <property type="match status" value="2"/>
</dbReference>
<keyword evidence="2" id="KW-0472">Membrane</keyword>
<dbReference type="GO" id="GO:0005886">
    <property type="term" value="C:plasma membrane"/>
    <property type="evidence" value="ECO:0007669"/>
    <property type="project" value="TreeGrafter"/>
</dbReference>
<dbReference type="PANTHER" id="PTHR43298">
    <property type="entry name" value="MULTIDRUG RESISTANCE PROTEIN NORM-RELATED"/>
    <property type="match status" value="1"/>
</dbReference>
<feature type="transmembrane region" description="Helical" evidence="2">
    <location>
        <begin position="93"/>
        <end position="117"/>
    </location>
</feature>
<dbReference type="GO" id="GO:0015297">
    <property type="term" value="F:antiporter activity"/>
    <property type="evidence" value="ECO:0007669"/>
    <property type="project" value="InterPro"/>
</dbReference>
<feature type="transmembrane region" description="Helical" evidence="2">
    <location>
        <begin position="320"/>
        <end position="344"/>
    </location>
</feature>
<dbReference type="Proteomes" id="UP000008834">
    <property type="component" value="Chromosome"/>
</dbReference>
<protein>
    <submittedName>
        <fullName evidence="3">Na+ driven multidrug efflux pump</fullName>
    </submittedName>
</protein>
<feature type="transmembrane region" description="Helical" evidence="2">
    <location>
        <begin position="387"/>
        <end position="406"/>
    </location>
</feature>
<accession>A0AA34R466</accession>
<evidence type="ECO:0000256" key="2">
    <source>
        <dbReference type="SAM" id="Phobius"/>
    </source>
</evidence>
<feature type="transmembrane region" description="Helical" evidence="2">
    <location>
        <begin position="192"/>
        <end position="215"/>
    </location>
</feature>
<evidence type="ECO:0000313" key="4">
    <source>
        <dbReference type="Proteomes" id="UP000008834"/>
    </source>
</evidence>
<dbReference type="PANTHER" id="PTHR43298:SF2">
    <property type="entry name" value="FMN_FAD EXPORTER YEEO-RELATED"/>
    <property type="match status" value="1"/>
</dbReference>
<evidence type="ECO:0000256" key="1">
    <source>
        <dbReference type="ARBA" id="ARBA00022448"/>
    </source>
</evidence>
<keyword evidence="1" id="KW-0813">Transport</keyword>
<dbReference type="RefSeq" id="WP_012422340.1">
    <property type="nucleotide sequence ID" value="NC_010673.1"/>
</dbReference>
<proteinExistence type="predicted"/>
<evidence type="ECO:0000313" key="3">
    <source>
        <dbReference type="EMBL" id="AAX17089.1"/>
    </source>
</evidence>
<name>A0AA34R466_BORHD</name>
<dbReference type="AlphaFoldDB" id="A0AA34R466"/>
<dbReference type="InterPro" id="IPR050222">
    <property type="entry name" value="MATE_MdtK"/>
</dbReference>
<dbReference type="InterPro" id="IPR002528">
    <property type="entry name" value="MATE_fam"/>
</dbReference>
<feature type="transmembrane region" description="Helical" evidence="2">
    <location>
        <begin position="12"/>
        <end position="34"/>
    </location>
</feature>
<organism evidence="3 4">
    <name type="scientific">Borrelia hermsii (strain HS1 / DAH)</name>
    <dbReference type="NCBI Taxonomy" id="314723"/>
    <lineage>
        <taxon>Bacteria</taxon>
        <taxon>Pseudomonadati</taxon>
        <taxon>Spirochaetota</taxon>
        <taxon>Spirochaetia</taxon>
        <taxon>Spirochaetales</taxon>
        <taxon>Borreliaceae</taxon>
        <taxon>Borrelia</taxon>
    </lineage>
</organism>
<feature type="transmembrane region" description="Helical" evidence="2">
    <location>
        <begin position="129"/>
        <end position="152"/>
    </location>
</feature>